<evidence type="ECO:0000313" key="11">
    <source>
        <dbReference type="EMBL" id="SFH15968.1"/>
    </source>
</evidence>
<accession>A0A1I2XR26</accession>
<evidence type="ECO:0000256" key="7">
    <source>
        <dbReference type="ARBA" id="ARBA00023315"/>
    </source>
</evidence>
<dbReference type="OrthoDB" id="708224at2"/>
<dbReference type="InterPro" id="IPR050179">
    <property type="entry name" value="Trans_hexapeptide_repeat"/>
</dbReference>
<dbReference type="Gene3D" id="3.40.50.20">
    <property type="match status" value="1"/>
</dbReference>
<feature type="active site" description="Proton acceptor" evidence="8">
    <location>
        <position position="137"/>
    </location>
</feature>
<dbReference type="InterPro" id="IPR018357">
    <property type="entry name" value="Hexapep_transf_CS"/>
</dbReference>
<dbReference type="Pfam" id="PF17836">
    <property type="entry name" value="PglD_N"/>
    <property type="match status" value="1"/>
</dbReference>
<keyword evidence="6" id="KW-0457">Lysine biosynthesis</keyword>
<dbReference type="GO" id="GO:0019877">
    <property type="term" value="P:diaminopimelate biosynthetic process"/>
    <property type="evidence" value="ECO:0007669"/>
    <property type="project" value="UniProtKB-KW"/>
</dbReference>
<dbReference type="AlphaFoldDB" id="A0A1I2XR26"/>
<protein>
    <submittedName>
        <fullName evidence="11">Sugar O-acyltransferase, sialic acid O-acetyltransferase NeuD family</fullName>
    </submittedName>
</protein>
<comment type="similarity">
    <text evidence="1">Belongs to the transferase hexapeptide repeat family.</text>
</comment>
<evidence type="ECO:0000313" key="12">
    <source>
        <dbReference type="Proteomes" id="UP000199642"/>
    </source>
</evidence>
<proteinExistence type="inferred from homology"/>
<evidence type="ECO:0000256" key="4">
    <source>
        <dbReference type="ARBA" id="ARBA00022737"/>
    </source>
</evidence>
<keyword evidence="3 11" id="KW-0808">Transferase</keyword>
<dbReference type="GO" id="GO:0016746">
    <property type="term" value="F:acyltransferase activity"/>
    <property type="evidence" value="ECO:0007669"/>
    <property type="project" value="UniProtKB-KW"/>
</dbReference>
<evidence type="ECO:0000256" key="6">
    <source>
        <dbReference type="ARBA" id="ARBA00023154"/>
    </source>
</evidence>
<dbReference type="STRING" id="435880.SAMN04487988_12213"/>
<feature type="site" description="Increases basicity of active site His" evidence="8">
    <location>
        <position position="138"/>
    </location>
</feature>
<evidence type="ECO:0000256" key="5">
    <source>
        <dbReference type="ARBA" id="ARBA00022915"/>
    </source>
</evidence>
<dbReference type="InterPro" id="IPR041561">
    <property type="entry name" value="PglD_N"/>
</dbReference>
<dbReference type="Gene3D" id="2.160.10.10">
    <property type="entry name" value="Hexapeptide repeat proteins"/>
    <property type="match status" value="2"/>
</dbReference>
<gene>
    <name evidence="11" type="ORF">SAMN04487988_12213</name>
</gene>
<dbReference type="PANTHER" id="PTHR43300">
    <property type="entry name" value="ACETYLTRANSFERASE"/>
    <property type="match status" value="1"/>
</dbReference>
<sequence length="217" mass="23331">MLIIGAGGFAKEVLQICHDNEELENLTFYDDVNPYIGEMLFNKFPIIKNLDQAKAYLETKDNRFALGLGKPDLRKLLYERFLELGGILTSTISPAATIGNYGTKLGDGCNILSGSVISNSVSIGKGCLVYFNSVITHDCSLGDFVEVSPLVKFLGRVTIKNYCQIGAGSTILPDVIIGENVIIGAGSVVTKDIPDNSLAVGIPAKVVKKLEPFDISI</sequence>
<keyword evidence="2" id="KW-0028">Amino-acid biosynthesis</keyword>
<dbReference type="Proteomes" id="UP000199642">
    <property type="component" value="Unassembled WGS sequence"/>
</dbReference>
<keyword evidence="7 11" id="KW-0012">Acyltransferase</keyword>
<dbReference type="EMBL" id="FOPC01000022">
    <property type="protein sequence ID" value="SFH15968.1"/>
    <property type="molecule type" value="Genomic_DNA"/>
</dbReference>
<evidence type="ECO:0000256" key="9">
    <source>
        <dbReference type="PIRSR" id="PIRSR620019-2"/>
    </source>
</evidence>
<dbReference type="PANTHER" id="PTHR43300:SF10">
    <property type="entry name" value="2,3,4,5-TETRAHYDROPYRIDINE-2,6-DICARBOXYLATE N-ACETYLTRANSFERASE"/>
    <property type="match status" value="1"/>
</dbReference>
<evidence type="ECO:0000259" key="10">
    <source>
        <dbReference type="Pfam" id="PF17836"/>
    </source>
</evidence>
<evidence type="ECO:0000256" key="8">
    <source>
        <dbReference type="PIRSR" id="PIRSR620019-1"/>
    </source>
</evidence>
<keyword evidence="4" id="KW-0677">Repeat</keyword>
<dbReference type="GO" id="GO:0009085">
    <property type="term" value="P:lysine biosynthetic process"/>
    <property type="evidence" value="ECO:0007669"/>
    <property type="project" value="UniProtKB-KW"/>
</dbReference>
<dbReference type="NCBIfam" id="TIGR03570">
    <property type="entry name" value="NeuD_NnaD"/>
    <property type="match status" value="1"/>
</dbReference>
<dbReference type="SUPFAM" id="SSF51161">
    <property type="entry name" value="Trimeric LpxA-like enzymes"/>
    <property type="match status" value="1"/>
</dbReference>
<feature type="domain" description="PglD N-terminal" evidence="10">
    <location>
        <begin position="2"/>
        <end position="81"/>
    </location>
</feature>
<dbReference type="RefSeq" id="WP_092794718.1">
    <property type="nucleotide sequence ID" value="NZ_FOPC01000022.1"/>
</dbReference>
<keyword evidence="12" id="KW-1185">Reference proteome</keyword>
<evidence type="ECO:0000256" key="1">
    <source>
        <dbReference type="ARBA" id="ARBA00007274"/>
    </source>
</evidence>
<organism evidence="11 12">
    <name type="scientific">Algoriphagus hitonicola</name>
    <dbReference type="NCBI Taxonomy" id="435880"/>
    <lineage>
        <taxon>Bacteria</taxon>
        <taxon>Pseudomonadati</taxon>
        <taxon>Bacteroidota</taxon>
        <taxon>Cytophagia</taxon>
        <taxon>Cytophagales</taxon>
        <taxon>Cyclobacteriaceae</taxon>
        <taxon>Algoriphagus</taxon>
    </lineage>
</organism>
<keyword evidence="5" id="KW-0220">Diaminopimelate biosynthesis</keyword>
<reference evidence="12" key="1">
    <citation type="submission" date="2016-10" db="EMBL/GenBank/DDBJ databases">
        <authorList>
            <person name="Varghese N."/>
            <person name="Submissions S."/>
        </authorList>
    </citation>
    <scope>NUCLEOTIDE SEQUENCE [LARGE SCALE GENOMIC DNA]</scope>
    <source>
        <strain evidence="12">DSM 19315</strain>
    </source>
</reference>
<feature type="binding site" evidence="9">
    <location>
        <position position="69"/>
    </location>
    <ligand>
        <name>substrate</name>
    </ligand>
</feature>
<name>A0A1I2XR26_9BACT</name>
<dbReference type="CDD" id="cd03360">
    <property type="entry name" value="LbH_AT_putative"/>
    <property type="match status" value="1"/>
</dbReference>
<dbReference type="InterPro" id="IPR011004">
    <property type="entry name" value="Trimer_LpxA-like_sf"/>
</dbReference>
<evidence type="ECO:0000256" key="2">
    <source>
        <dbReference type="ARBA" id="ARBA00022605"/>
    </source>
</evidence>
<dbReference type="InterPro" id="IPR001451">
    <property type="entry name" value="Hexapep"/>
</dbReference>
<evidence type="ECO:0000256" key="3">
    <source>
        <dbReference type="ARBA" id="ARBA00022679"/>
    </source>
</evidence>
<dbReference type="PROSITE" id="PS00101">
    <property type="entry name" value="HEXAPEP_TRANSFERASES"/>
    <property type="match status" value="1"/>
</dbReference>
<dbReference type="InterPro" id="IPR020019">
    <property type="entry name" value="AcTrfase_PglD-like"/>
</dbReference>
<dbReference type="Pfam" id="PF00132">
    <property type="entry name" value="Hexapep"/>
    <property type="match status" value="2"/>
</dbReference>